<evidence type="ECO:0000259" key="12">
    <source>
        <dbReference type="PROSITE" id="PS50113"/>
    </source>
</evidence>
<keyword evidence="8" id="KW-0902">Two-component regulatory system</keyword>
<evidence type="ECO:0000259" key="10">
    <source>
        <dbReference type="PROSITE" id="PS50109"/>
    </source>
</evidence>
<dbReference type="InterPro" id="IPR036890">
    <property type="entry name" value="HATPase_C_sf"/>
</dbReference>
<feature type="domain" description="Histidine kinase" evidence="10">
    <location>
        <begin position="170"/>
        <end position="378"/>
    </location>
</feature>
<keyword evidence="9" id="KW-0175">Coiled coil</keyword>
<dbReference type="GO" id="GO:0000155">
    <property type="term" value="F:phosphorelay sensor kinase activity"/>
    <property type="evidence" value="ECO:0007669"/>
    <property type="project" value="InterPro"/>
</dbReference>
<evidence type="ECO:0000256" key="5">
    <source>
        <dbReference type="ARBA" id="ARBA00022741"/>
    </source>
</evidence>
<dbReference type="Pfam" id="PF00512">
    <property type="entry name" value="HisKA"/>
    <property type="match status" value="1"/>
</dbReference>
<dbReference type="SUPFAM" id="SSF55785">
    <property type="entry name" value="PYP-like sensor domain (PAS domain)"/>
    <property type="match status" value="1"/>
</dbReference>
<keyword evidence="6 13" id="KW-0418">Kinase</keyword>
<gene>
    <name evidence="13" type="ORF">JETT_1153</name>
</gene>
<dbReference type="NCBIfam" id="TIGR00229">
    <property type="entry name" value="sensory_box"/>
    <property type="match status" value="1"/>
</dbReference>
<accession>A0A533QCW1</accession>
<dbReference type="SMART" id="SM00388">
    <property type="entry name" value="HisKA"/>
    <property type="match status" value="1"/>
</dbReference>
<dbReference type="PROSITE" id="PS50109">
    <property type="entry name" value="HIS_KIN"/>
    <property type="match status" value="1"/>
</dbReference>
<dbReference type="Gene3D" id="3.30.450.20">
    <property type="entry name" value="PAS domain"/>
    <property type="match status" value="1"/>
</dbReference>
<dbReference type="InterPro" id="IPR005467">
    <property type="entry name" value="His_kinase_dom"/>
</dbReference>
<dbReference type="SUPFAM" id="SSF47384">
    <property type="entry name" value="Homodimeric domain of signal transducing histidine kinase"/>
    <property type="match status" value="1"/>
</dbReference>
<name>A0A533QCW1_9BACT</name>
<dbReference type="PRINTS" id="PR00344">
    <property type="entry name" value="BCTRLSENSOR"/>
</dbReference>
<keyword evidence="5" id="KW-0547">Nucleotide-binding</keyword>
<evidence type="ECO:0000256" key="9">
    <source>
        <dbReference type="SAM" id="Coils"/>
    </source>
</evidence>
<dbReference type="GO" id="GO:0005524">
    <property type="term" value="F:ATP binding"/>
    <property type="evidence" value="ECO:0007669"/>
    <property type="project" value="UniProtKB-KW"/>
</dbReference>
<dbReference type="InterPro" id="IPR036097">
    <property type="entry name" value="HisK_dim/P_sf"/>
</dbReference>
<dbReference type="Pfam" id="PF02518">
    <property type="entry name" value="HATPase_c"/>
    <property type="match status" value="1"/>
</dbReference>
<dbReference type="CDD" id="cd00082">
    <property type="entry name" value="HisKA"/>
    <property type="match status" value="1"/>
</dbReference>
<dbReference type="InterPro" id="IPR004358">
    <property type="entry name" value="Sig_transdc_His_kin-like_C"/>
</dbReference>
<evidence type="ECO:0000256" key="3">
    <source>
        <dbReference type="ARBA" id="ARBA00022553"/>
    </source>
</evidence>
<dbReference type="PROSITE" id="PS50113">
    <property type="entry name" value="PAC"/>
    <property type="match status" value="1"/>
</dbReference>
<dbReference type="InterPro" id="IPR000014">
    <property type="entry name" value="PAS"/>
</dbReference>
<reference evidence="13 14" key="1">
    <citation type="submission" date="2019-04" db="EMBL/GenBank/DDBJ databases">
        <title>Genome of a novel bacterium Candidatus Jettenia ecosi reconstructed from metagenome of an anammox bioreactor.</title>
        <authorList>
            <person name="Mardanov A.V."/>
            <person name="Beletsky A.V."/>
            <person name="Ravin N.V."/>
            <person name="Botchkova E.A."/>
            <person name="Litti Y.V."/>
            <person name="Nozhevnikova A.N."/>
        </authorList>
    </citation>
    <scope>NUCLEOTIDE SEQUENCE [LARGE SCALE GENOMIC DNA]</scope>
    <source>
        <strain evidence="13">J2</strain>
    </source>
</reference>
<keyword evidence="7" id="KW-0067">ATP-binding</keyword>
<dbReference type="EC" id="2.7.13.3" evidence="2"/>
<dbReference type="InterPro" id="IPR003661">
    <property type="entry name" value="HisK_dim/P_dom"/>
</dbReference>
<feature type="coiled-coil region" evidence="9">
    <location>
        <begin position="131"/>
        <end position="161"/>
    </location>
</feature>
<dbReference type="SMART" id="SM00387">
    <property type="entry name" value="HATPase_c"/>
    <property type="match status" value="1"/>
</dbReference>
<comment type="catalytic activity">
    <reaction evidence="1">
        <text>ATP + protein L-histidine = ADP + protein N-phospho-L-histidine.</text>
        <dbReference type="EC" id="2.7.13.3"/>
    </reaction>
</comment>
<evidence type="ECO:0000313" key="14">
    <source>
        <dbReference type="Proteomes" id="UP000319783"/>
    </source>
</evidence>
<evidence type="ECO:0000256" key="6">
    <source>
        <dbReference type="ARBA" id="ARBA00022777"/>
    </source>
</evidence>
<dbReference type="Gene3D" id="1.10.287.130">
    <property type="match status" value="1"/>
</dbReference>
<sequence length="378" mass="42771">MEVSEKFLQTALDGIHDCINIINKDFQIIFVNEAASKMGGKKRQSMLGNKCYAQLWEKSAPCESCATGKVFETGKSQQVIKWETGFDGKKYCMEHFVFPIADKEGNVEYAVEIFRDITERKLFEEEREQQRLELGKRIRELRHAYEELESLQSQLLQTEKMASIGLIASSLAHELDTPLATISGYCELLAEDIHDEKLLGRIKTISEQIIKCQKTIRNLLDFSRKSNCERKLCNIHHLINNTLSLIEHRLIIRKIKLHKIFHDKAPLLFVDGNQIQQVILNLINNAVDALPKGGDICIETRINTEPKSVDIIFEDNGFGISDEDQKHIFTPFFTTKEPGKGTGLGLSICSNIILAHNGKIVLESKTGAGTKFIISLPI</sequence>
<proteinExistence type="predicted"/>
<evidence type="ECO:0000256" key="2">
    <source>
        <dbReference type="ARBA" id="ARBA00012438"/>
    </source>
</evidence>
<dbReference type="EMBL" id="SULG01000018">
    <property type="protein sequence ID" value="TLD42502.1"/>
    <property type="molecule type" value="Genomic_DNA"/>
</dbReference>
<evidence type="ECO:0000259" key="11">
    <source>
        <dbReference type="PROSITE" id="PS50112"/>
    </source>
</evidence>
<feature type="domain" description="PAC" evidence="12">
    <location>
        <begin position="73"/>
        <end position="129"/>
    </location>
</feature>
<comment type="caution">
    <text evidence="13">The sequence shown here is derived from an EMBL/GenBank/DDBJ whole genome shotgun (WGS) entry which is preliminary data.</text>
</comment>
<dbReference type="AlphaFoldDB" id="A0A533QCW1"/>
<dbReference type="Pfam" id="PF13426">
    <property type="entry name" value="PAS_9"/>
    <property type="match status" value="1"/>
</dbReference>
<keyword evidence="4" id="KW-0808">Transferase</keyword>
<dbReference type="Gene3D" id="3.30.565.10">
    <property type="entry name" value="Histidine kinase-like ATPase, C-terminal domain"/>
    <property type="match status" value="1"/>
</dbReference>
<evidence type="ECO:0000256" key="7">
    <source>
        <dbReference type="ARBA" id="ARBA00022840"/>
    </source>
</evidence>
<dbReference type="PANTHER" id="PTHR43065">
    <property type="entry name" value="SENSOR HISTIDINE KINASE"/>
    <property type="match status" value="1"/>
</dbReference>
<keyword evidence="3" id="KW-0597">Phosphoprotein</keyword>
<dbReference type="PROSITE" id="PS50112">
    <property type="entry name" value="PAS"/>
    <property type="match status" value="1"/>
</dbReference>
<protein>
    <recommendedName>
        <fullName evidence="2">histidine kinase</fullName>
        <ecNumber evidence="2">2.7.13.3</ecNumber>
    </recommendedName>
</protein>
<dbReference type="SUPFAM" id="SSF55874">
    <property type="entry name" value="ATPase domain of HSP90 chaperone/DNA topoisomerase II/histidine kinase"/>
    <property type="match status" value="1"/>
</dbReference>
<evidence type="ECO:0000256" key="1">
    <source>
        <dbReference type="ARBA" id="ARBA00000085"/>
    </source>
</evidence>
<dbReference type="InterPro" id="IPR003594">
    <property type="entry name" value="HATPase_dom"/>
</dbReference>
<organism evidence="13 14">
    <name type="scientific">Candidatus Jettenia ecosi</name>
    <dbReference type="NCBI Taxonomy" id="2494326"/>
    <lineage>
        <taxon>Bacteria</taxon>
        <taxon>Pseudomonadati</taxon>
        <taxon>Planctomycetota</taxon>
        <taxon>Candidatus Brocadiia</taxon>
        <taxon>Candidatus Brocadiales</taxon>
        <taxon>Candidatus Brocadiaceae</taxon>
        <taxon>Candidatus Jettenia</taxon>
    </lineage>
</organism>
<evidence type="ECO:0000256" key="8">
    <source>
        <dbReference type="ARBA" id="ARBA00023012"/>
    </source>
</evidence>
<dbReference type="Proteomes" id="UP000319783">
    <property type="component" value="Unassembled WGS sequence"/>
</dbReference>
<evidence type="ECO:0000256" key="4">
    <source>
        <dbReference type="ARBA" id="ARBA00022679"/>
    </source>
</evidence>
<dbReference type="InterPro" id="IPR000700">
    <property type="entry name" value="PAS-assoc_C"/>
</dbReference>
<dbReference type="PANTHER" id="PTHR43065:SF10">
    <property type="entry name" value="PEROXIDE STRESS-ACTIVATED HISTIDINE KINASE MAK3"/>
    <property type="match status" value="1"/>
</dbReference>
<dbReference type="InterPro" id="IPR035965">
    <property type="entry name" value="PAS-like_dom_sf"/>
</dbReference>
<feature type="domain" description="PAS" evidence="11">
    <location>
        <begin position="4"/>
        <end position="55"/>
    </location>
</feature>
<dbReference type="CDD" id="cd00130">
    <property type="entry name" value="PAS"/>
    <property type="match status" value="1"/>
</dbReference>
<evidence type="ECO:0000313" key="13">
    <source>
        <dbReference type="EMBL" id="TLD42502.1"/>
    </source>
</evidence>